<dbReference type="Pfam" id="PF06687">
    <property type="entry name" value="SUR7"/>
    <property type="match status" value="1"/>
</dbReference>
<protein>
    <submittedName>
        <fullName evidence="4">Actin cortical patch SUR7/pH-response regulator pali</fullName>
    </submittedName>
</protein>
<dbReference type="InterPro" id="IPR052413">
    <property type="entry name" value="SUR7_domain"/>
</dbReference>
<keyword evidence="2" id="KW-0472">Membrane</keyword>
<evidence type="ECO:0000313" key="5">
    <source>
        <dbReference type="Proteomes" id="UP001172102"/>
    </source>
</evidence>
<dbReference type="PANTHER" id="PTHR28019:SF7">
    <property type="entry name" value="SUR7 PROTEIN"/>
    <property type="match status" value="1"/>
</dbReference>
<feature type="transmembrane region" description="Helical" evidence="2">
    <location>
        <begin position="196"/>
        <end position="221"/>
    </location>
</feature>
<reference evidence="4" key="1">
    <citation type="submission" date="2023-06" db="EMBL/GenBank/DDBJ databases">
        <title>Genome-scale phylogeny and comparative genomics of the fungal order Sordariales.</title>
        <authorList>
            <consortium name="Lawrence Berkeley National Laboratory"/>
            <person name="Hensen N."/>
            <person name="Bonometti L."/>
            <person name="Westerberg I."/>
            <person name="Brannstrom I.O."/>
            <person name="Guillou S."/>
            <person name="Cros-Aarteil S."/>
            <person name="Calhoun S."/>
            <person name="Haridas S."/>
            <person name="Kuo A."/>
            <person name="Mondo S."/>
            <person name="Pangilinan J."/>
            <person name="Riley R."/>
            <person name="Labutti K."/>
            <person name="Andreopoulos B."/>
            <person name="Lipzen A."/>
            <person name="Chen C."/>
            <person name="Yanf M."/>
            <person name="Daum C."/>
            <person name="Ng V."/>
            <person name="Clum A."/>
            <person name="Steindorff A."/>
            <person name="Ohm R."/>
            <person name="Martin F."/>
            <person name="Silar P."/>
            <person name="Natvig D."/>
            <person name="Lalanne C."/>
            <person name="Gautier V."/>
            <person name="Ament-Velasquez S.L."/>
            <person name="Kruys A."/>
            <person name="Hutchinson M.I."/>
            <person name="Powell A.J."/>
            <person name="Barry K."/>
            <person name="Miller A.N."/>
            <person name="Grigoriev I.V."/>
            <person name="Debuchy R."/>
            <person name="Gladieux P."/>
            <person name="Thoren M.H."/>
            <person name="Johannesson H."/>
        </authorList>
    </citation>
    <scope>NUCLEOTIDE SEQUENCE</scope>
    <source>
        <strain evidence="4">SMH4607-1</strain>
    </source>
</reference>
<dbReference type="PANTHER" id="PTHR28019">
    <property type="entry name" value="CELL MEMBRANE PROTEIN YLR413W-RELATED"/>
    <property type="match status" value="1"/>
</dbReference>
<sequence length="347" mass="36611">MKQLPIGIPILMSLVAFILVLLALLAGSRPDFMEEYDIIAFNTSALGKNLLDFSNDPDKPSPTSDGLCGDLGGFLGSACSSATAAVDSIQSDIAETINDIGNDIADELATKLGIHEFYSLHALSICEGDFSPNATAPSASRNASSCTKGFTNGYNISALLDHGLRVGPLKLTLADLGFTDDLQSAIDTLNKVTKAFAVLLIISVGFTGLSLVASLAALVLIPHRERITLLTNVTLAGAAVVILILSGLVITIGAHIAVNKANELGDDIGLSVSAGYRFTTITWVAVGLMLVAFGYWLSQLLKFRRGSRMGHNGARKHARDSEESGHTDGGTEMRSTRGIHFGRTRHG</sequence>
<dbReference type="EMBL" id="JAUKUA010000001">
    <property type="protein sequence ID" value="KAK0730194.1"/>
    <property type="molecule type" value="Genomic_DNA"/>
</dbReference>
<evidence type="ECO:0000256" key="1">
    <source>
        <dbReference type="SAM" id="MobiDB-lite"/>
    </source>
</evidence>
<feature type="compositionally biased region" description="Basic and acidic residues" evidence="1">
    <location>
        <begin position="319"/>
        <end position="335"/>
    </location>
</feature>
<feature type="region of interest" description="Disordered" evidence="1">
    <location>
        <begin position="310"/>
        <end position="347"/>
    </location>
</feature>
<feature type="signal peptide" evidence="3">
    <location>
        <begin position="1"/>
        <end position="30"/>
    </location>
</feature>
<dbReference type="GO" id="GO:0051285">
    <property type="term" value="C:cell cortex of cell tip"/>
    <property type="evidence" value="ECO:0007669"/>
    <property type="project" value="TreeGrafter"/>
</dbReference>
<accession>A0AA40B9R4</accession>
<name>A0AA40B9R4_9PEZI</name>
<keyword evidence="3" id="KW-0732">Signal</keyword>
<evidence type="ECO:0000313" key="4">
    <source>
        <dbReference type="EMBL" id="KAK0730194.1"/>
    </source>
</evidence>
<keyword evidence="5" id="KW-1185">Reference proteome</keyword>
<feature type="chain" id="PRO_5041371154" evidence="3">
    <location>
        <begin position="31"/>
        <end position="347"/>
    </location>
</feature>
<keyword evidence="2" id="KW-1133">Transmembrane helix</keyword>
<comment type="caution">
    <text evidence="4">The sequence shown here is derived from an EMBL/GenBank/DDBJ whole genome shotgun (WGS) entry which is preliminary data.</text>
</comment>
<dbReference type="Proteomes" id="UP001172102">
    <property type="component" value="Unassembled WGS sequence"/>
</dbReference>
<evidence type="ECO:0000256" key="3">
    <source>
        <dbReference type="SAM" id="SignalP"/>
    </source>
</evidence>
<feature type="transmembrane region" description="Helical" evidence="2">
    <location>
        <begin position="233"/>
        <end position="258"/>
    </location>
</feature>
<organism evidence="4 5">
    <name type="scientific">Lasiosphaeris hirsuta</name>
    <dbReference type="NCBI Taxonomy" id="260670"/>
    <lineage>
        <taxon>Eukaryota</taxon>
        <taxon>Fungi</taxon>
        <taxon>Dikarya</taxon>
        <taxon>Ascomycota</taxon>
        <taxon>Pezizomycotina</taxon>
        <taxon>Sordariomycetes</taxon>
        <taxon>Sordariomycetidae</taxon>
        <taxon>Sordariales</taxon>
        <taxon>Lasiosphaeriaceae</taxon>
        <taxon>Lasiosphaeris</taxon>
    </lineage>
</organism>
<keyword evidence="2" id="KW-0812">Transmembrane</keyword>
<gene>
    <name evidence="4" type="ORF">B0H67DRAFT_25671</name>
</gene>
<evidence type="ECO:0000256" key="2">
    <source>
        <dbReference type="SAM" id="Phobius"/>
    </source>
</evidence>
<dbReference type="InterPro" id="IPR009571">
    <property type="entry name" value="SUR7/Rim9-like_fungi"/>
</dbReference>
<feature type="transmembrane region" description="Helical" evidence="2">
    <location>
        <begin position="278"/>
        <end position="298"/>
    </location>
</feature>
<dbReference type="GO" id="GO:0005886">
    <property type="term" value="C:plasma membrane"/>
    <property type="evidence" value="ECO:0007669"/>
    <property type="project" value="InterPro"/>
</dbReference>
<proteinExistence type="predicted"/>
<dbReference type="AlphaFoldDB" id="A0AA40B9R4"/>
<dbReference type="GO" id="GO:0031505">
    <property type="term" value="P:fungal-type cell wall organization"/>
    <property type="evidence" value="ECO:0007669"/>
    <property type="project" value="TreeGrafter"/>
</dbReference>